<gene>
    <name evidence="2" type="ORF">K435DRAFT_804824</name>
</gene>
<evidence type="ECO:0000313" key="3">
    <source>
        <dbReference type="Proteomes" id="UP000297245"/>
    </source>
</evidence>
<keyword evidence="3" id="KW-1185">Reference proteome</keyword>
<dbReference type="Proteomes" id="UP000297245">
    <property type="component" value="Unassembled WGS sequence"/>
</dbReference>
<accession>A0A4S8LDG6</accession>
<reference evidence="2 3" key="1">
    <citation type="journal article" date="2019" name="Nat. Ecol. Evol.">
        <title>Megaphylogeny resolves global patterns of mushroom evolution.</title>
        <authorList>
            <person name="Varga T."/>
            <person name="Krizsan K."/>
            <person name="Foldi C."/>
            <person name="Dima B."/>
            <person name="Sanchez-Garcia M."/>
            <person name="Sanchez-Ramirez S."/>
            <person name="Szollosi G.J."/>
            <person name="Szarkandi J.G."/>
            <person name="Papp V."/>
            <person name="Albert L."/>
            <person name="Andreopoulos W."/>
            <person name="Angelini C."/>
            <person name="Antonin V."/>
            <person name="Barry K.W."/>
            <person name="Bougher N.L."/>
            <person name="Buchanan P."/>
            <person name="Buyck B."/>
            <person name="Bense V."/>
            <person name="Catcheside P."/>
            <person name="Chovatia M."/>
            <person name="Cooper J."/>
            <person name="Damon W."/>
            <person name="Desjardin D."/>
            <person name="Finy P."/>
            <person name="Geml J."/>
            <person name="Haridas S."/>
            <person name="Hughes K."/>
            <person name="Justo A."/>
            <person name="Karasinski D."/>
            <person name="Kautmanova I."/>
            <person name="Kiss B."/>
            <person name="Kocsube S."/>
            <person name="Kotiranta H."/>
            <person name="LaButti K.M."/>
            <person name="Lechner B.E."/>
            <person name="Liimatainen K."/>
            <person name="Lipzen A."/>
            <person name="Lukacs Z."/>
            <person name="Mihaltcheva S."/>
            <person name="Morgado L.N."/>
            <person name="Niskanen T."/>
            <person name="Noordeloos M.E."/>
            <person name="Ohm R.A."/>
            <person name="Ortiz-Santana B."/>
            <person name="Ovrebo C."/>
            <person name="Racz N."/>
            <person name="Riley R."/>
            <person name="Savchenko A."/>
            <person name="Shiryaev A."/>
            <person name="Soop K."/>
            <person name="Spirin V."/>
            <person name="Szebenyi C."/>
            <person name="Tomsovsky M."/>
            <person name="Tulloss R.E."/>
            <person name="Uehling J."/>
            <person name="Grigoriev I.V."/>
            <person name="Vagvolgyi C."/>
            <person name="Papp T."/>
            <person name="Martin F.M."/>
            <person name="Miettinen O."/>
            <person name="Hibbett D.S."/>
            <person name="Nagy L.G."/>
        </authorList>
    </citation>
    <scope>NUCLEOTIDE SEQUENCE [LARGE SCALE GENOMIC DNA]</scope>
    <source>
        <strain evidence="2 3">CBS 962.96</strain>
    </source>
</reference>
<dbReference type="AlphaFoldDB" id="A0A4S8LDG6"/>
<dbReference type="EMBL" id="ML179480">
    <property type="protein sequence ID" value="THU86791.1"/>
    <property type="molecule type" value="Genomic_DNA"/>
</dbReference>
<proteinExistence type="predicted"/>
<evidence type="ECO:0000256" key="1">
    <source>
        <dbReference type="SAM" id="MobiDB-lite"/>
    </source>
</evidence>
<feature type="region of interest" description="Disordered" evidence="1">
    <location>
        <begin position="1"/>
        <end position="20"/>
    </location>
</feature>
<name>A0A4S8LDG6_DENBC</name>
<feature type="compositionally biased region" description="Basic residues" evidence="1">
    <location>
        <begin position="1"/>
        <end position="12"/>
    </location>
</feature>
<dbReference type="OrthoDB" id="424794at2759"/>
<protein>
    <submittedName>
        <fullName evidence="2">Uncharacterized protein</fullName>
    </submittedName>
</protein>
<evidence type="ECO:0000313" key="2">
    <source>
        <dbReference type="EMBL" id="THU86791.1"/>
    </source>
</evidence>
<sequence length="110" mass="13040">MHTKTKSHHRPNRQAYQQTRSKRTLVDWVKRLIFVQDMAKYVYRIGKRWWKHSMYRMPGLLEGHCERMSKINTDYNRYALESGVTTINGKVASPNQIIQNGDGTIVDRDM</sequence>
<organism evidence="2 3">
    <name type="scientific">Dendrothele bispora (strain CBS 962.96)</name>
    <dbReference type="NCBI Taxonomy" id="1314807"/>
    <lineage>
        <taxon>Eukaryota</taxon>
        <taxon>Fungi</taxon>
        <taxon>Dikarya</taxon>
        <taxon>Basidiomycota</taxon>
        <taxon>Agaricomycotina</taxon>
        <taxon>Agaricomycetes</taxon>
        <taxon>Agaricomycetidae</taxon>
        <taxon>Agaricales</taxon>
        <taxon>Agaricales incertae sedis</taxon>
        <taxon>Dendrothele</taxon>
    </lineage>
</organism>